<evidence type="ECO:0000259" key="10">
    <source>
        <dbReference type="Pfam" id="PF00697"/>
    </source>
</evidence>
<accession>A0A6H9UN23</accession>
<dbReference type="InterPro" id="IPR044643">
    <property type="entry name" value="TrpF_fam"/>
</dbReference>
<dbReference type="EC" id="5.3.1.24" evidence="3 9"/>
<dbReference type="PANTHER" id="PTHR42894:SF1">
    <property type="entry name" value="N-(5'-PHOSPHORIBOSYL)ANTHRANILATE ISOMERASE"/>
    <property type="match status" value="1"/>
</dbReference>
<keyword evidence="6 9" id="KW-0822">Tryptophan biosynthesis</keyword>
<evidence type="ECO:0000256" key="5">
    <source>
        <dbReference type="ARBA" id="ARBA00022605"/>
    </source>
</evidence>
<dbReference type="EMBL" id="VZRB01000074">
    <property type="protein sequence ID" value="KAB1139092.1"/>
    <property type="molecule type" value="Genomic_DNA"/>
</dbReference>
<dbReference type="RefSeq" id="WP_150958933.1">
    <property type="nucleotide sequence ID" value="NZ_VZRB01000074.1"/>
</dbReference>
<feature type="domain" description="N-(5'phosphoribosyl) anthranilate isomerase (PRAI)" evidence="10">
    <location>
        <begin position="8"/>
        <end position="197"/>
    </location>
</feature>
<keyword evidence="12" id="KW-1185">Reference proteome</keyword>
<reference evidence="11 12" key="1">
    <citation type="submission" date="2019-09" db="EMBL/GenBank/DDBJ databases">
        <title>Screening of Novel Bioactive Compounds from Soil-Associated.</title>
        <authorList>
            <person name="Zhao S."/>
        </authorList>
    </citation>
    <scope>NUCLEOTIDE SEQUENCE [LARGE SCALE GENOMIC DNA]</scope>
    <source>
        <strain evidence="11 12">HIT-DPA4</strain>
    </source>
</reference>
<dbReference type="UniPathway" id="UPA00035">
    <property type="reaction ID" value="UER00042"/>
</dbReference>
<evidence type="ECO:0000256" key="4">
    <source>
        <dbReference type="ARBA" id="ARBA00022272"/>
    </source>
</evidence>
<dbReference type="SUPFAM" id="SSF51366">
    <property type="entry name" value="Ribulose-phoshate binding barrel"/>
    <property type="match status" value="1"/>
</dbReference>
<evidence type="ECO:0000256" key="6">
    <source>
        <dbReference type="ARBA" id="ARBA00022822"/>
    </source>
</evidence>
<dbReference type="GO" id="GO:0004640">
    <property type="term" value="F:phosphoribosylanthranilate isomerase activity"/>
    <property type="evidence" value="ECO:0007669"/>
    <property type="project" value="UniProtKB-UniRule"/>
</dbReference>
<proteinExistence type="inferred from homology"/>
<evidence type="ECO:0000256" key="9">
    <source>
        <dbReference type="HAMAP-Rule" id="MF_00135"/>
    </source>
</evidence>
<protein>
    <recommendedName>
        <fullName evidence="4 9">N-(5'-phosphoribosyl)anthranilate isomerase</fullName>
        <shortName evidence="9">PRAI</shortName>
        <ecNumber evidence="3 9">5.3.1.24</ecNumber>
    </recommendedName>
</protein>
<keyword evidence="8 9" id="KW-0413">Isomerase</keyword>
<evidence type="ECO:0000256" key="2">
    <source>
        <dbReference type="ARBA" id="ARBA00004664"/>
    </source>
</evidence>
<evidence type="ECO:0000256" key="7">
    <source>
        <dbReference type="ARBA" id="ARBA00023141"/>
    </source>
</evidence>
<evidence type="ECO:0000256" key="1">
    <source>
        <dbReference type="ARBA" id="ARBA00001164"/>
    </source>
</evidence>
<dbReference type="GO" id="GO:0000162">
    <property type="term" value="P:L-tryptophan biosynthetic process"/>
    <property type="evidence" value="ECO:0007669"/>
    <property type="project" value="UniProtKB-UniRule"/>
</dbReference>
<dbReference type="InterPro" id="IPR001240">
    <property type="entry name" value="PRAI_dom"/>
</dbReference>
<gene>
    <name evidence="9" type="primary">trpF</name>
    <name evidence="11" type="ORF">F7R91_41220</name>
</gene>
<dbReference type="Gene3D" id="3.20.20.70">
    <property type="entry name" value="Aldolase class I"/>
    <property type="match status" value="1"/>
</dbReference>
<dbReference type="InterPro" id="IPR013785">
    <property type="entry name" value="Aldolase_TIM"/>
</dbReference>
<comment type="caution">
    <text evidence="11">The sequence shown here is derived from an EMBL/GenBank/DDBJ whole genome shotgun (WGS) entry which is preliminary data.</text>
</comment>
<keyword evidence="7 9" id="KW-0057">Aromatic amino acid biosynthesis</keyword>
<name>A0A6H9UN23_9ACTN</name>
<comment type="pathway">
    <text evidence="2 9">Amino-acid biosynthesis; L-tryptophan biosynthesis; L-tryptophan from chorismate: step 3/5.</text>
</comment>
<dbReference type="PANTHER" id="PTHR42894">
    <property type="entry name" value="N-(5'-PHOSPHORIBOSYL)ANTHRANILATE ISOMERASE"/>
    <property type="match status" value="1"/>
</dbReference>
<dbReference type="Pfam" id="PF00697">
    <property type="entry name" value="PRAI"/>
    <property type="match status" value="1"/>
</dbReference>
<evidence type="ECO:0000256" key="8">
    <source>
        <dbReference type="ARBA" id="ARBA00023235"/>
    </source>
</evidence>
<dbReference type="HAMAP" id="MF_00135">
    <property type="entry name" value="PRAI"/>
    <property type="match status" value="1"/>
</dbReference>
<dbReference type="CDD" id="cd00405">
    <property type="entry name" value="PRAI"/>
    <property type="match status" value="1"/>
</dbReference>
<sequence length="203" mass="22001">MRNHLFIKLCGLKTEEDVDTAAEVGADAIGFMFADSPRRVDATTAIRLIERIPSHVMTVGVFRNQPVGYIRSVANITGIGAVQLHGKEERGHFAALRDGSWTLIRGASYREPVPQCGQMGEDILLLDAPTPGAGIPWDWTRKAFRSPGDEWLLAGGLTPDNVAEAVEITRPWGVDVSSGIERVRGVKDSALIRAFVKAARAVA</sequence>
<dbReference type="InterPro" id="IPR011060">
    <property type="entry name" value="RibuloseP-bd_barrel"/>
</dbReference>
<organism evidence="11 12">
    <name type="scientific">Streptomyces luteolifulvus</name>
    <dbReference type="NCBI Taxonomy" id="2615112"/>
    <lineage>
        <taxon>Bacteria</taxon>
        <taxon>Bacillati</taxon>
        <taxon>Actinomycetota</taxon>
        <taxon>Actinomycetes</taxon>
        <taxon>Kitasatosporales</taxon>
        <taxon>Streptomycetaceae</taxon>
        <taxon>Streptomyces</taxon>
    </lineage>
</organism>
<dbReference type="AlphaFoldDB" id="A0A6H9UN23"/>
<evidence type="ECO:0000313" key="11">
    <source>
        <dbReference type="EMBL" id="KAB1139092.1"/>
    </source>
</evidence>
<comment type="similarity">
    <text evidence="9">Belongs to the TrpF family.</text>
</comment>
<evidence type="ECO:0000256" key="3">
    <source>
        <dbReference type="ARBA" id="ARBA00012572"/>
    </source>
</evidence>
<keyword evidence="5 9" id="KW-0028">Amino-acid biosynthesis</keyword>
<evidence type="ECO:0000313" key="12">
    <source>
        <dbReference type="Proteomes" id="UP000442707"/>
    </source>
</evidence>
<dbReference type="Proteomes" id="UP000442707">
    <property type="component" value="Unassembled WGS sequence"/>
</dbReference>
<comment type="catalytic activity">
    <reaction evidence="1 9">
        <text>N-(5-phospho-beta-D-ribosyl)anthranilate = 1-(2-carboxyphenylamino)-1-deoxy-D-ribulose 5-phosphate</text>
        <dbReference type="Rhea" id="RHEA:21540"/>
        <dbReference type="ChEBI" id="CHEBI:18277"/>
        <dbReference type="ChEBI" id="CHEBI:58613"/>
        <dbReference type="EC" id="5.3.1.24"/>
    </reaction>
</comment>